<evidence type="ECO:0000256" key="1">
    <source>
        <dbReference type="SAM" id="SignalP"/>
    </source>
</evidence>
<dbReference type="Proteomes" id="UP000596742">
    <property type="component" value="Unassembled WGS sequence"/>
</dbReference>
<dbReference type="PRINTS" id="PR00007">
    <property type="entry name" value="COMPLEMNTC1Q"/>
</dbReference>
<dbReference type="SUPFAM" id="SSF49842">
    <property type="entry name" value="TNF-like"/>
    <property type="match status" value="1"/>
</dbReference>
<comment type="caution">
    <text evidence="3">The sequence shown here is derived from an EMBL/GenBank/DDBJ whole genome shotgun (WGS) entry which is preliminary data.</text>
</comment>
<name>A0A8B6E305_MYTGA</name>
<dbReference type="InterPro" id="IPR001073">
    <property type="entry name" value="C1q_dom"/>
</dbReference>
<evidence type="ECO:0000313" key="3">
    <source>
        <dbReference type="EMBL" id="VDI27819.1"/>
    </source>
</evidence>
<proteinExistence type="predicted"/>
<accession>A0A8B6E305</accession>
<dbReference type="Pfam" id="PF00386">
    <property type="entry name" value="C1q"/>
    <property type="match status" value="1"/>
</dbReference>
<dbReference type="Gene3D" id="2.60.120.40">
    <property type="match status" value="1"/>
</dbReference>
<dbReference type="InterPro" id="IPR008983">
    <property type="entry name" value="Tumour_necrosis_fac-like_dom"/>
</dbReference>
<feature type="chain" id="PRO_5032701615" description="C1q domain-containing protein" evidence="1">
    <location>
        <begin position="17"/>
        <end position="232"/>
    </location>
</feature>
<dbReference type="PROSITE" id="PS50871">
    <property type="entry name" value="C1Q"/>
    <property type="match status" value="1"/>
</dbReference>
<evidence type="ECO:0000313" key="4">
    <source>
        <dbReference type="Proteomes" id="UP000596742"/>
    </source>
</evidence>
<dbReference type="AlphaFoldDB" id="A0A8B6E305"/>
<reference evidence="3" key="1">
    <citation type="submission" date="2018-11" db="EMBL/GenBank/DDBJ databases">
        <authorList>
            <person name="Alioto T."/>
            <person name="Alioto T."/>
        </authorList>
    </citation>
    <scope>NUCLEOTIDE SEQUENCE</scope>
</reference>
<keyword evidence="1" id="KW-0732">Signal</keyword>
<evidence type="ECO:0000259" key="2">
    <source>
        <dbReference type="PROSITE" id="PS50871"/>
    </source>
</evidence>
<organism evidence="3 4">
    <name type="scientific">Mytilus galloprovincialis</name>
    <name type="common">Mediterranean mussel</name>
    <dbReference type="NCBI Taxonomy" id="29158"/>
    <lineage>
        <taxon>Eukaryota</taxon>
        <taxon>Metazoa</taxon>
        <taxon>Spiralia</taxon>
        <taxon>Lophotrochozoa</taxon>
        <taxon>Mollusca</taxon>
        <taxon>Bivalvia</taxon>
        <taxon>Autobranchia</taxon>
        <taxon>Pteriomorphia</taxon>
        <taxon>Mytilida</taxon>
        <taxon>Mytiloidea</taxon>
        <taxon>Mytilidae</taxon>
        <taxon>Mytilinae</taxon>
        <taxon>Mytilus</taxon>
    </lineage>
</organism>
<dbReference type="EMBL" id="UYJE01004412">
    <property type="protein sequence ID" value="VDI27819.1"/>
    <property type="molecule type" value="Genomic_DNA"/>
</dbReference>
<gene>
    <name evidence="3" type="ORF">MGAL_10B018319</name>
</gene>
<sequence length="232" mass="25599">MFSVAVMAIIVTVCFGDVRQGQDCPNFEVPLLNSIDAPLVAKLDMAKLSSQLNYTFTKKYGKFSTTHKLKDETKQLNVIIEEKVKNVTMELTENLRTPTVTFTARDLKFDSNLIGKTLIFPNLIVNFDDGYDNTTGVFTAPYSGMYLLTVQLCPEMNDSIHAFIKVGNGKILADLNFRNNVGEHGPCVSSNGVDFLTKGDKAWVFCTHANSNGDVIYIGGHGNSFSGTLIHR</sequence>
<keyword evidence="4" id="KW-1185">Reference proteome</keyword>
<feature type="signal peptide" evidence="1">
    <location>
        <begin position="1"/>
        <end position="16"/>
    </location>
</feature>
<dbReference type="OrthoDB" id="6075430at2759"/>
<dbReference type="SMART" id="SM00110">
    <property type="entry name" value="C1Q"/>
    <property type="match status" value="1"/>
</dbReference>
<protein>
    <recommendedName>
        <fullName evidence="2">C1q domain-containing protein</fullName>
    </recommendedName>
</protein>
<feature type="domain" description="C1q" evidence="2">
    <location>
        <begin position="95"/>
        <end position="232"/>
    </location>
</feature>